<keyword evidence="2" id="KW-1185">Reference proteome</keyword>
<dbReference type="Proteomes" id="UP000243978">
    <property type="component" value="Unassembled WGS sequence"/>
</dbReference>
<comment type="caution">
    <text evidence="1">The sequence shown here is derived from an EMBL/GenBank/DDBJ whole genome shotgun (WGS) entry which is preliminary data.</text>
</comment>
<dbReference type="EMBL" id="QBKS01000001">
    <property type="protein sequence ID" value="PTX56724.1"/>
    <property type="molecule type" value="Genomic_DNA"/>
</dbReference>
<sequence>MQIARLLSFCNIGAGRLKMACAAGAPFGHLPQ</sequence>
<evidence type="ECO:0000313" key="2">
    <source>
        <dbReference type="Proteomes" id="UP000243978"/>
    </source>
</evidence>
<reference evidence="1 2" key="1">
    <citation type="submission" date="2018-04" db="EMBL/GenBank/DDBJ databases">
        <title>Genomic Encyclopedia of Archaeal and Bacterial Type Strains, Phase II (KMG-II): from individual species to whole genera.</title>
        <authorList>
            <person name="Goeker M."/>
        </authorList>
    </citation>
    <scope>NUCLEOTIDE SEQUENCE [LARGE SCALE GENOMIC DNA]</scope>
    <source>
        <strain evidence="1 2">DSM 100977</strain>
    </source>
</reference>
<accession>A0A2T6BKY1</accession>
<evidence type="ECO:0000313" key="1">
    <source>
        <dbReference type="EMBL" id="PTX56724.1"/>
    </source>
</evidence>
<proteinExistence type="predicted"/>
<gene>
    <name evidence="1" type="ORF">C8N43_1386</name>
</gene>
<dbReference type="AlphaFoldDB" id="A0A2T6BKY1"/>
<organism evidence="1 2">
    <name type="scientific">Litoreibacter ponti</name>
    <dbReference type="NCBI Taxonomy" id="1510457"/>
    <lineage>
        <taxon>Bacteria</taxon>
        <taxon>Pseudomonadati</taxon>
        <taxon>Pseudomonadota</taxon>
        <taxon>Alphaproteobacteria</taxon>
        <taxon>Rhodobacterales</taxon>
        <taxon>Roseobacteraceae</taxon>
        <taxon>Litoreibacter</taxon>
    </lineage>
</organism>
<protein>
    <submittedName>
        <fullName evidence="1">Uncharacterized protein</fullName>
    </submittedName>
</protein>
<name>A0A2T6BKY1_9RHOB</name>